<dbReference type="GO" id="GO:0016020">
    <property type="term" value="C:membrane"/>
    <property type="evidence" value="ECO:0007669"/>
    <property type="project" value="InterPro"/>
</dbReference>
<dbReference type="Pfam" id="PF03573">
    <property type="entry name" value="OprD"/>
    <property type="match status" value="1"/>
</dbReference>
<gene>
    <name evidence="5" type="ORF">M947_10790</name>
</gene>
<dbReference type="GO" id="GO:0015288">
    <property type="term" value="F:porin activity"/>
    <property type="evidence" value="ECO:0007669"/>
    <property type="project" value="TreeGrafter"/>
</dbReference>
<keyword evidence="3 4" id="KW-0732">Signal</keyword>
<comment type="caution">
    <text evidence="5">The sequence shown here is derived from an EMBL/GenBank/DDBJ whole genome shotgun (WGS) entry which is preliminary data.</text>
</comment>
<dbReference type="OrthoDB" id="5334187at2"/>
<feature type="signal peptide" evidence="4">
    <location>
        <begin position="1"/>
        <end position="16"/>
    </location>
</feature>
<feature type="chain" id="PRO_5004565488" description="Porin" evidence="4">
    <location>
        <begin position="17"/>
        <end position="389"/>
    </location>
</feature>
<sequence>MKKLLPLVFLSLSLSAEPTLQKAFTDGDINAEIQLFYYNIDKKNGSNAYATSTGGYLKYSTDTKNPFFASIRFHTSNPTFDSTNREKTALFKKDGTALTAISESFLAYRTKSRILKVGNFMLNTPMMNDDTTRIVPWSYRGFAYTGESIKNLKVQLYYIDAIRSNTTDEYKKQSASGEFDSITMFSLHYNGISGLKTGFYYYYSPKLYSTFVAQGDYDIALNANTLLCFGVQYFKSGDGGKYAKTDDKNGGDNINLVALRSSIDAKNYSLSLNYSQNFGLSGVVGGYGGAAKVYTTSMIANGRGNYKPETWMLKGNYDLDLGKYHSEVALTLTNTQTKDQRGDDFNAYYLHFKHFFTKEASIYLRYESLKFTSSKKDANYFRAIATYKF</sequence>
<dbReference type="eggNOG" id="COG4773">
    <property type="taxonomic scope" value="Bacteria"/>
</dbReference>
<dbReference type="RefSeq" id="WP_021288393.1">
    <property type="nucleotide sequence ID" value="NZ_AUPZ01000017.1"/>
</dbReference>
<evidence type="ECO:0000256" key="4">
    <source>
        <dbReference type="SAM" id="SignalP"/>
    </source>
</evidence>
<evidence type="ECO:0008006" key="7">
    <source>
        <dbReference type="Google" id="ProtNLM"/>
    </source>
</evidence>
<reference evidence="5 6" key="1">
    <citation type="submission" date="2013-07" db="EMBL/GenBank/DDBJ databases">
        <title>Sulfurimonas hongkongensis AST-10 Genome Sequencing.</title>
        <authorList>
            <person name="Cai L."/>
            <person name="Zhang T."/>
        </authorList>
    </citation>
    <scope>NUCLEOTIDE SEQUENCE [LARGE SCALE GENOMIC DNA]</scope>
    <source>
        <strain evidence="5 6">AST-10</strain>
    </source>
</reference>
<dbReference type="PANTHER" id="PTHR34596">
    <property type="entry name" value="CHITOPORIN"/>
    <property type="match status" value="1"/>
</dbReference>
<evidence type="ECO:0000256" key="2">
    <source>
        <dbReference type="ARBA" id="ARBA00022448"/>
    </source>
</evidence>
<organism evidence="5 6">
    <name type="scientific">Sulfurimonas hongkongensis</name>
    <dbReference type="NCBI Taxonomy" id="1172190"/>
    <lineage>
        <taxon>Bacteria</taxon>
        <taxon>Pseudomonadati</taxon>
        <taxon>Campylobacterota</taxon>
        <taxon>Epsilonproteobacteria</taxon>
        <taxon>Campylobacterales</taxon>
        <taxon>Sulfurimonadaceae</taxon>
        <taxon>Sulfurimonas</taxon>
    </lineage>
</organism>
<comment type="similarity">
    <text evidence="1">Belongs to the outer membrane porin (Opr) (TC 1.B.25) family.</text>
</comment>
<evidence type="ECO:0000256" key="1">
    <source>
        <dbReference type="ARBA" id="ARBA00009075"/>
    </source>
</evidence>
<protein>
    <recommendedName>
        <fullName evidence="7">Porin</fullName>
    </recommendedName>
</protein>
<dbReference type="PATRIC" id="fig|1172190.3.peg.2080"/>
<dbReference type="Gene3D" id="2.40.160.10">
    <property type="entry name" value="Porin"/>
    <property type="match status" value="1"/>
</dbReference>
<dbReference type="EMBL" id="AUPZ01000017">
    <property type="protein sequence ID" value="EQB34485.1"/>
    <property type="molecule type" value="Genomic_DNA"/>
</dbReference>
<evidence type="ECO:0000256" key="3">
    <source>
        <dbReference type="ARBA" id="ARBA00022729"/>
    </source>
</evidence>
<dbReference type="PANTHER" id="PTHR34596:SF2">
    <property type="entry name" value="CHITOPORIN"/>
    <property type="match status" value="1"/>
</dbReference>
<dbReference type="AlphaFoldDB" id="T0J0A1"/>
<dbReference type="InterPro" id="IPR023614">
    <property type="entry name" value="Porin_dom_sf"/>
</dbReference>
<accession>T0J0A1</accession>
<dbReference type="InterPro" id="IPR005318">
    <property type="entry name" value="OM_porin_bac"/>
</dbReference>
<evidence type="ECO:0000313" key="5">
    <source>
        <dbReference type="EMBL" id="EQB34485.1"/>
    </source>
</evidence>
<proteinExistence type="inferred from homology"/>
<keyword evidence="2" id="KW-0813">Transport</keyword>
<dbReference type="Proteomes" id="UP000015520">
    <property type="component" value="Unassembled WGS sequence"/>
</dbReference>
<keyword evidence="6" id="KW-1185">Reference proteome</keyword>
<name>T0J0A1_9BACT</name>
<evidence type="ECO:0000313" key="6">
    <source>
        <dbReference type="Proteomes" id="UP000015520"/>
    </source>
</evidence>
<dbReference type="STRING" id="1172190.M947_10790"/>